<dbReference type="Pfam" id="PF01569">
    <property type="entry name" value="PAP2"/>
    <property type="match status" value="1"/>
</dbReference>
<sequence length="291" mass="30571">MPSGTRGIRRGAQAAALAFVILAIMVDVGWMPVVENDADVAEALGRLAATTGWLVTALRWVSEIFHPTVFRVIAAVGAAVLWWRSGRGGVGRADPAATRRLAVFTLVTVGAGGLLVTGFKDLIGRARPSFTNPVAHAAGLSFPSGHALGAMVAAVVCLVAVRAVTGRRAPWPWWVGWGLIVALTGFSRLGLGVHFVSDVVGGYLLGVAWALGMAALLRPWQPGALAAGRAGPAGPASGEQGHRYGDQRASWSRWRRLSIRIRNWAATVALLASTGRTLVTSFSSRTARRTA</sequence>
<feature type="transmembrane region" description="Helical" evidence="1">
    <location>
        <begin position="64"/>
        <end position="83"/>
    </location>
</feature>
<dbReference type="Gene3D" id="1.20.144.10">
    <property type="entry name" value="Phosphatidic acid phosphatase type 2/haloperoxidase"/>
    <property type="match status" value="2"/>
</dbReference>
<gene>
    <name evidence="3" type="ordered locus">FRAAL6716</name>
</gene>
<keyword evidence="1" id="KW-0472">Membrane</keyword>
<dbReference type="CDD" id="cd03392">
    <property type="entry name" value="PAP2_like_2"/>
    <property type="match status" value="1"/>
</dbReference>
<dbReference type="HOGENOM" id="CLU_955635_0_0_11"/>
<dbReference type="STRING" id="326424.FRAAL6716"/>
<feature type="transmembrane region" description="Helical" evidence="1">
    <location>
        <begin position="12"/>
        <end position="31"/>
    </location>
</feature>
<feature type="transmembrane region" description="Helical" evidence="1">
    <location>
        <begin position="103"/>
        <end position="120"/>
    </location>
</feature>
<feature type="transmembrane region" description="Helical" evidence="1">
    <location>
        <begin position="199"/>
        <end position="217"/>
    </location>
</feature>
<organism evidence="3 4">
    <name type="scientific">Frankia alni (strain DSM 45986 / CECT 9034 / ACN14a)</name>
    <dbReference type="NCBI Taxonomy" id="326424"/>
    <lineage>
        <taxon>Bacteria</taxon>
        <taxon>Bacillati</taxon>
        <taxon>Actinomycetota</taxon>
        <taxon>Actinomycetes</taxon>
        <taxon>Frankiales</taxon>
        <taxon>Frankiaceae</taxon>
        <taxon>Frankia</taxon>
    </lineage>
</organism>
<protein>
    <recommendedName>
        <fullName evidence="2">Phosphatidic acid phosphatase type 2/haloperoxidase domain-containing protein</fullName>
    </recommendedName>
</protein>
<accession>Q0RB49</accession>
<keyword evidence="1" id="KW-1133">Transmembrane helix</keyword>
<feature type="domain" description="Phosphatidic acid phosphatase type 2/haloperoxidase" evidence="2">
    <location>
        <begin position="102"/>
        <end position="214"/>
    </location>
</feature>
<dbReference type="AlphaFoldDB" id="Q0RB49"/>
<reference evidence="3 4" key="1">
    <citation type="journal article" date="2007" name="Genome Res.">
        <title>Genome characteristics of facultatively symbiotic Frankia sp. strains reflect host range and host plant biogeography.</title>
        <authorList>
            <person name="Normand P."/>
            <person name="Lapierre P."/>
            <person name="Tisa L.S."/>
            <person name="Gogarten J.P."/>
            <person name="Alloisio N."/>
            <person name="Bagnarol E."/>
            <person name="Bassi C.A."/>
            <person name="Berry A.M."/>
            <person name="Bickhart D.M."/>
            <person name="Choisne N."/>
            <person name="Couloux A."/>
            <person name="Cournoyer B."/>
            <person name="Cruveiller S."/>
            <person name="Daubin V."/>
            <person name="Demange N."/>
            <person name="Francino M.P."/>
            <person name="Goltsman E."/>
            <person name="Huang Y."/>
            <person name="Kopp O.R."/>
            <person name="Labarre L."/>
            <person name="Lapidus A."/>
            <person name="Lavire C."/>
            <person name="Marechal J."/>
            <person name="Martinez M."/>
            <person name="Mastronunzio J.E."/>
            <person name="Mullin B.C."/>
            <person name="Niemann J."/>
            <person name="Pujic P."/>
            <person name="Rawnsley T."/>
            <person name="Rouy Z."/>
            <person name="Schenowitz C."/>
            <person name="Sellstedt A."/>
            <person name="Tavares F."/>
            <person name="Tomkins J.P."/>
            <person name="Vallenet D."/>
            <person name="Valverde C."/>
            <person name="Wall L.G."/>
            <person name="Wang Y."/>
            <person name="Medigue C."/>
            <person name="Benson D.R."/>
        </authorList>
    </citation>
    <scope>NUCLEOTIDE SEQUENCE [LARGE SCALE GENOMIC DNA]</scope>
    <source>
        <strain evidence="4">DSM 45986 / CECT 9034 / ACN14a</strain>
    </source>
</reference>
<dbReference type="eggNOG" id="COG0671">
    <property type="taxonomic scope" value="Bacteria"/>
</dbReference>
<feature type="transmembrane region" description="Helical" evidence="1">
    <location>
        <begin position="173"/>
        <end position="193"/>
    </location>
</feature>
<evidence type="ECO:0000313" key="4">
    <source>
        <dbReference type="Proteomes" id="UP000000657"/>
    </source>
</evidence>
<evidence type="ECO:0000313" key="3">
    <source>
        <dbReference type="EMBL" id="CAJ65339.1"/>
    </source>
</evidence>
<dbReference type="InterPro" id="IPR000326">
    <property type="entry name" value="PAP2/HPO"/>
</dbReference>
<proteinExistence type="predicted"/>
<evidence type="ECO:0000259" key="2">
    <source>
        <dbReference type="SMART" id="SM00014"/>
    </source>
</evidence>
<feature type="transmembrane region" description="Helical" evidence="1">
    <location>
        <begin position="140"/>
        <end position="161"/>
    </location>
</feature>
<evidence type="ECO:0000256" key="1">
    <source>
        <dbReference type="SAM" id="Phobius"/>
    </source>
</evidence>
<keyword evidence="1" id="KW-0812">Transmembrane</keyword>
<dbReference type="SUPFAM" id="SSF48317">
    <property type="entry name" value="Acid phosphatase/Vanadium-dependent haloperoxidase"/>
    <property type="match status" value="1"/>
</dbReference>
<dbReference type="PANTHER" id="PTHR14969:SF13">
    <property type="entry name" value="AT30094P"/>
    <property type="match status" value="1"/>
</dbReference>
<dbReference type="KEGG" id="fal:FRAAL6716"/>
<keyword evidence="4" id="KW-1185">Reference proteome</keyword>
<dbReference type="Proteomes" id="UP000000657">
    <property type="component" value="Chromosome"/>
</dbReference>
<name>Q0RB49_FRAAA</name>
<dbReference type="PANTHER" id="PTHR14969">
    <property type="entry name" value="SPHINGOSINE-1-PHOSPHATE PHOSPHOHYDROLASE"/>
    <property type="match status" value="1"/>
</dbReference>
<dbReference type="InterPro" id="IPR036938">
    <property type="entry name" value="PAP2/HPO_sf"/>
</dbReference>
<dbReference type="SMART" id="SM00014">
    <property type="entry name" value="acidPPc"/>
    <property type="match status" value="1"/>
</dbReference>
<dbReference type="EMBL" id="CT573213">
    <property type="protein sequence ID" value="CAJ65339.1"/>
    <property type="molecule type" value="Genomic_DNA"/>
</dbReference>